<evidence type="ECO:0000313" key="1">
    <source>
        <dbReference type="EMBL" id="TMM52160.1"/>
    </source>
</evidence>
<accession>A0A5S3PDV2</accession>
<organism evidence="1 2">
    <name type="scientific">Maribacter algarum</name>
    <name type="common">ex Zhang et al. 2020</name>
    <dbReference type="NCBI Taxonomy" id="2578118"/>
    <lineage>
        <taxon>Bacteria</taxon>
        <taxon>Pseudomonadati</taxon>
        <taxon>Bacteroidota</taxon>
        <taxon>Flavobacteriia</taxon>
        <taxon>Flavobacteriales</taxon>
        <taxon>Flavobacteriaceae</taxon>
        <taxon>Maribacter</taxon>
    </lineage>
</organism>
<comment type="caution">
    <text evidence="1">The sequence shown here is derived from an EMBL/GenBank/DDBJ whole genome shotgun (WGS) entry which is preliminary data.</text>
</comment>
<dbReference type="RefSeq" id="WP_138660003.1">
    <property type="nucleotide sequence ID" value="NZ_VATY01000006.1"/>
</dbReference>
<dbReference type="Proteomes" id="UP000310314">
    <property type="component" value="Unassembled WGS sequence"/>
</dbReference>
<gene>
    <name evidence="1" type="ORF">FEE95_20955</name>
</gene>
<dbReference type="AlphaFoldDB" id="A0A5S3PDV2"/>
<dbReference type="InterPro" id="IPR013783">
    <property type="entry name" value="Ig-like_fold"/>
</dbReference>
<dbReference type="PROSITE" id="PS51257">
    <property type="entry name" value="PROKAR_LIPOPROTEIN"/>
    <property type="match status" value="1"/>
</dbReference>
<sequence>MKKLQTLLILTVLILFSSCEDLLEVPDISMETVQLLAPSDSTTVVQSNVNFTWDEVYEASQYHVQVAAPSFENAAQIVVDTLIVVDSTFASPRFNRVLTDSDYEWRVRAQNSGYETEFTMHKFSVDTSGN</sequence>
<dbReference type="Gene3D" id="2.60.40.10">
    <property type="entry name" value="Immunoglobulins"/>
    <property type="match status" value="1"/>
</dbReference>
<evidence type="ECO:0008006" key="3">
    <source>
        <dbReference type="Google" id="ProtNLM"/>
    </source>
</evidence>
<dbReference type="OrthoDB" id="1121506at2"/>
<reference evidence="1 2" key="1">
    <citation type="submission" date="2019-05" db="EMBL/GenBank/DDBJ databases">
        <authorList>
            <person name="Zhang J.-Y."/>
            <person name="Feg X."/>
            <person name="Du Z.-J."/>
        </authorList>
    </citation>
    <scope>NUCLEOTIDE SEQUENCE [LARGE SCALE GENOMIC DNA]</scope>
    <source>
        <strain evidence="1 2">RZ26</strain>
    </source>
</reference>
<protein>
    <recommendedName>
        <fullName evidence="3">Fibronectin type-III domain-containing protein</fullName>
    </recommendedName>
</protein>
<name>A0A5S3PDV2_9FLAO</name>
<proteinExistence type="predicted"/>
<keyword evidence="2" id="KW-1185">Reference proteome</keyword>
<dbReference type="EMBL" id="VATY01000006">
    <property type="protein sequence ID" value="TMM52160.1"/>
    <property type="molecule type" value="Genomic_DNA"/>
</dbReference>
<evidence type="ECO:0000313" key="2">
    <source>
        <dbReference type="Proteomes" id="UP000310314"/>
    </source>
</evidence>